<feature type="transmembrane region" description="Helical" evidence="2">
    <location>
        <begin position="130"/>
        <end position="151"/>
    </location>
</feature>
<evidence type="ECO:0000313" key="4">
    <source>
        <dbReference type="Proteomes" id="UP001633002"/>
    </source>
</evidence>
<proteinExistence type="predicted"/>
<dbReference type="PANTHER" id="PTHR34116:SF2">
    <property type="entry name" value="THH1_TOM1_TOM3 DOMAIN-CONTAINING PROTEIN"/>
    <property type="match status" value="1"/>
</dbReference>
<evidence type="ECO:0000313" key="3">
    <source>
        <dbReference type="EMBL" id="KAL3680160.1"/>
    </source>
</evidence>
<keyword evidence="4" id="KW-1185">Reference proteome</keyword>
<feature type="transmembrane region" description="Helical" evidence="2">
    <location>
        <begin position="281"/>
        <end position="303"/>
    </location>
</feature>
<feature type="transmembrane region" description="Helical" evidence="2">
    <location>
        <begin position="248"/>
        <end position="269"/>
    </location>
</feature>
<gene>
    <name evidence="3" type="ORF">R1sor_023116</name>
</gene>
<feature type="region of interest" description="Disordered" evidence="1">
    <location>
        <begin position="418"/>
        <end position="453"/>
    </location>
</feature>
<feature type="transmembrane region" description="Helical" evidence="2">
    <location>
        <begin position="41"/>
        <end position="66"/>
    </location>
</feature>
<accession>A0ABD3GLR2</accession>
<dbReference type="PANTHER" id="PTHR34116">
    <property type="entry name" value="PLASMINOGEN ACTIVATOR INHIBITOR"/>
    <property type="match status" value="1"/>
</dbReference>
<organism evidence="3 4">
    <name type="scientific">Riccia sorocarpa</name>
    <dbReference type="NCBI Taxonomy" id="122646"/>
    <lineage>
        <taxon>Eukaryota</taxon>
        <taxon>Viridiplantae</taxon>
        <taxon>Streptophyta</taxon>
        <taxon>Embryophyta</taxon>
        <taxon>Marchantiophyta</taxon>
        <taxon>Marchantiopsida</taxon>
        <taxon>Marchantiidae</taxon>
        <taxon>Marchantiales</taxon>
        <taxon>Ricciaceae</taxon>
        <taxon>Riccia</taxon>
    </lineage>
</organism>
<dbReference type="AlphaFoldDB" id="A0ABD3GLR2"/>
<evidence type="ECO:0000256" key="2">
    <source>
        <dbReference type="SAM" id="Phobius"/>
    </source>
</evidence>
<reference evidence="3 4" key="1">
    <citation type="submission" date="2024-09" db="EMBL/GenBank/DDBJ databases">
        <title>Chromosome-scale assembly of Riccia sorocarpa.</title>
        <authorList>
            <person name="Paukszto L."/>
        </authorList>
    </citation>
    <scope>NUCLEOTIDE SEQUENCE [LARGE SCALE GENOMIC DNA]</scope>
    <source>
        <strain evidence="3">LP-2024</strain>
        <tissue evidence="3">Aerial parts of the thallus</tissue>
    </source>
</reference>
<sequence length="453" mass="50673">MVAAGKRLGILVESWRVRQGFEGAGAVAVRVMPLTSSAVDAFGVVTLVLVILLCLVGVCCVAYVLYFRSKIRKEQLVALRDFNSLWIVRIILIVFAILWGLGELLRLPLLRREGWLLHSLSFQWQANMCRAYILISLGFLEPCYFLTALFLVHGSLRNAPFTPRKSWNGKVIGLILIFCLPVFLLQLFLVVISPSFEFRHGYDENDEGYGKLPKYFTRTFMDAGVDLGPSPEEAQHVAVCTYPLLSTLVLALFGCFYIIYFLYLGWRLFTLVINRRLQLRVYGLVIGVVFLLPVHVLFLGFSVMSRPSEPIFEALGFMGFLTVLLCTTVGEGILVIRPIADALAVRWVFETSEKKRKLSVEEVQSEPFLIPLSSLSVFGSDRDDGALLSSQGFLRDAAGHVDRDTDSVIKEVSLEPMGNSRNYQDRNGVLMSSPDSPELPGKPLVSHDLHSLV</sequence>
<feature type="transmembrane region" description="Helical" evidence="2">
    <location>
        <begin position="86"/>
        <end position="110"/>
    </location>
</feature>
<keyword evidence="2" id="KW-0812">Transmembrane</keyword>
<evidence type="ECO:0000256" key="1">
    <source>
        <dbReference type="SAM" id="MobiDB-lite"/>
    </source>
</evidence>
<feature type="transmembrane region" description="Helical" evidence="2">
    <location>
        <begin position="315"/>
        <end position="336"/>
    </location>
</feature>
<keyword evidence="2" id="KW-0472">Membrane</keyword>
<protein>
    <submittedName>
        <fullName evidence="3">Uncharacterized protein</fullName>
    </submittedName>
</protein>
<comment type="caution">
    <text evidence="3">The sequence shown here is derived from an EMBL/GenBank/DDBJ whole genome shotgun (WGS) entry which is preliminary data.</text>
</comment>
<dbReference type="EMBL" id="JBJQOH010000007">
    <property type="protein sequence ID" value="KAL3680160.1"/>
    <property type="molecule type" value="Genomic_DNA"/>
</dbReference>
<dbReference type="Proteomes" id="UP001633002">
    <property type="component" value="Unassembled WGS sequence"/>
</dbReference>
<feature type="transmembrane region" description="Helical" evidence="2">
    <location>
        <begin position="171"/>
        <end position="192"/>
    </location>
</feature>
<name>A0ABD3GLR2_9MARC</name>
<keyword evidence="2" id="KW-1133">Transmembrane helix</keyword>